<dbReference type="Pfam" id="PF13149">
    <property type="entry name" value="Mfa_like_1"/>
    <property type="match status" value="1"/>
</dbReference>
<evidence type="ECO:0000313" key="1">
    <source>
        <dbReference type="EMBL" id="MCZ2689521.1"/>
    </source>
</evidence>
<proteinExistence type="predicted"/>
<dbReference type="PROSITE" id="PS51257">
    <property type="entry name" value="PROKAR_LIPOPROTEIN"/>
    <property type="match status" value="1"/>
</dbReference>
<accession>A0A9Q4JKY1</accession>
<dbReference type="Gene3D" id="2.60.40.2630">
    <property type="match status" value="1"/>
</dbReference>
<gene>
    <name evidence="1" type="ORF">O1433_18645</name>
</gene>
<reference evidence="1" key="1">
    <citation type="submission" date="2022-12" db="EMBL/GenBank/DDBJ databases">
        <title>Development of a Multilocus Sequence Typing Scheme for Bacteroides fragilis Based on Whole Genome Sequencing Data and Clinical Application.</title>
        <authorList>
            <person name="Nielsen F.D."/>
            <person name="Justesen U.S."/>
        </authorList>
    </citation>
    <scope>NUCLEOTIDE SEQUENCE</scope>
    <source>
        <strain evidence="1">BF_AM_ODE_DK_2015_4</strain>
    </source>
</reference>
<dbReference type="CDD" id="cd13121">
    <property type="entry name" value="BF2867_like_C"/>
    <property type="match status" value="1"/>
</dbReference>
<dbReference type="CDD" id="cd13120">
    <property type="entry name" value="BF2867_like_N"/>
    <property type="match status" value="1"/>
</dbReference>
<evidence type="ECO:0000313" key="2">
    <source>
        <dbReference type="Proteomes" id="UP001079672"/>
    </source>
</evidence>
<protein>
    <submittedName>
        <fullName evidence="1">Fimbrillin family protein</fullName>
    </submittedName>
</protein>
<dbReference type="Gene3D" id="2.60.40.2620">
    <property type="entry name" value="Fimbrillin-like"/>
    <property type="match status" value="1"/>
</dbReference>
<dbReference type="InterPro" id="IPR025049">
    <property type="entry name" value="Mfa-like_1"/>
</dbReference>
<name>A0A9Q4JKY1_BACFG</name>
<dbReference type="EMBL" id="JAPTZU010000014">
    <property type="protein sequence ID" value="MCZ2689521.1"/>
    <property type="molecule type" value="Genomic_DNA"/>
</dbReference>
<dbReference type="Proteomes" id="UP001079672">
    <property type="component" value="Unassembled WGS sequence"/>
</dbReference>
<organism evidence="1 2">
    <name type="scientific">Bacteroides fragilis</name>
    <dbReference type="NCBI Taxonomy" id="817"/>
    <lineage>
        <taxon>Bacteria</taxon>
        <taxon>Pseudomonadati</taxon>
        <taxon>Bacteroidota</taxon>
        <taxon>Bacteroidia</taxon>
        <taxon>Bacteroidales</taxon>
        <taxon>Bacteroidaceae</taxon>
        <taxon>Bacteroides</taxon>
    </lineage>
</organism>
<sequence length="338" mass="36609">MKKILFAAVAAMAITGCSQNEEIEKAAQNAEIGFNSVVSKTTRAVSADLALLKTNGFTVYAYNTGDAAMGVGTLAKNIIEKESITWSVDGSNWNGTKTYYWPNEGKIQFFAYSSTKVTELAAESTGTYPAITDYEVPSNVKDQEDLLVSKVNDLTKTDATVNFTFSHALTQVNFSIKSKVNDGLTYEVTEISISGVGSKATYDYGTGWTNPTTATASYTYPLSTTSTANQVAGDGTTVKALDTTDLMMLLPQTLSNTAKILVKYKVMDKNDDVVYDAFTTGKEIMISSDGQSKWEMGKKVRYTLALTNDATSIAWAVTAVDDWTKDTENNNEVETPAN</sequence>
<comment type="caution">
    <text evidence="1">The sequence shown here is derived from an EMBL/GenBank/DDBJ whole genome shotgun (WGS) entry which is preliminary data.</text>
</comment>
<dbReference type="AlphaFoldDB" id="A0A9Q4JKY1"/>
<dbReference type="RefSeq" id="WP_032540920.1">
    <property type="nucleotide sequence ID" value="NZ_CP037440.1"/>
</dbReference>
<dbReference type="InterPro" id="IPR042278">
    <property type="entry name" value="Mfa-like_1_N"/>
</dbReference>